<evidence type="ECO:0000256" key="12">
    <source>
        <dbReference type="RuleBase" id="RU363002"/>
    </source>
</evidence>
<evidence type="ECO:0000256" key="9">
    <source>
        <dbReference type="ARBA" id="ARBA00031306"/>
    </source>
</evidence>
<keyword evidence="7 11" id="KW-0274">FAD</keyword>
<dbReference type="EMBL" id="JAYLLN010000030">
    <property type="protein sequence ID" value="MEI5985638.1"/>
    <property type="molecule type" value="Genomic_DNA"/>
</dbReference>
<evidence type="ECO:0000256" key="7">
    <source>
        <dbReference type="ARBA" id="ARBA00022827"/>
    </source>
</evidence>
<evidence type="ECO:0000256" key="10">
    <source>
        <dbReference type="ARBA" id="ARBA00048540"/>
    </source>
</evidence>
<evidence type="ECO:0000256" key="2">
    <source>
        <dbReference type="ARBA" id="ARBA00011955"/>
    </source>
</evidence>
<proteinExistence type="inferred from homology"/>
<comment type="function">
    <text evidence="12">Flavin transferase that catalyzes the transfer of the FMN moiety of FAD and its covalent binding to the hydroxyl group of a threonine residue in a target flavoprotein.</text>
</comment>
<keyword evidence="12" id="KW-0449">Lipoprotein</keyword>
<sequence length="335" mass="37435">MLRILGSILLMVIGCSAYGQQPISDLERFELFGKAQGTTYTISYYADAARVKVESIDSIFRVIDASMSLYQQDSKISSFNLASSSKIDMDKHLLQVIKKSFKINKESKGRFDITVKPLVALWGFGTEKQDGLPDSTLVQQTLQVVGMDKLKRRGNTLIKKLPSVEIDLNGIAQGYTVDVLYDFLKGKKISSFIIEVGGEIRTFGKKPDDSSYRVLVARPEQASAVPDYVINLQDKAITTSGSYEKYRTVDKYRFSHHMDPKTGYPLQSNIISVTVIAENAMDADAYDNVFMAMKPSDAIAFANKKNKMDIYLIYEEAGQVKEAFSSGFKSYLITD</sequence>
<comment type="cofactor">
    <cofactor evidence="1 12">
        <name>Mg(2+)</name>
        <dbReference type="ChEBI" id="CHEBI:18420"/>
    </cofactor>
</comment>
<dbReference type="Proteomes" id="UP001363035">
    <property type="component" value="Unassembled WGS sequence"/>
</dbReference>
<evidence type="ECO:0000256" key="3">
    <source>
        <dbReference type="ARBA" id="ARBA00016337"/>
    </source>
</evidence>
<keyword evidence="12" id="KW-0472">Membrane</keyword>
<evidence type="ECO:0000256" key="8">
    <source>
        <dbReference type="ARBA" id="ARBA00022842"/>
    </source>
</evidence>
<keyword evidence="4 11" id="KW-0285">Flavoprotein</keyword>
<evidence type="ECO:0000256" key="1">
    <source>
        <dbReference type="ARBA" id="ARBA00001946"/>
    </source>
</evidence>
<keyword evidence="12" id="KW-0997">Cell inner membrane</keyword>
<dbReference type="EC" id="2.7.1.180" evidence="2 11"/>
<comment type="subcellular location">
    <subcellularLocation>
        <location evidence="12">Cell inner membrane</location>
        <topology evidence="12">Lipid-anchor</topology>
        <orientation evidence="12">Periplasmic side</orientation>
    </subcellularLocation>
</comment>
<evidence type="ECO:0000256" key="4">
    <source>
        <dbReference type="ARBA" id="ARBA00022630"/>
    </source>
</evidence>
<dbReference type="Pfam" id="PF02424">
    <property type="entry name" value="ApbE"/>
    <property type="match status" value="1"/>
</dbReference>
<gene>
    <name evidence="13" type="ORF">VJ786_12080</name>
</gene>
<evidence type="ECO:0000313" key="14">
    <source>
        <dbReference type="Proteomes" id="UP001363035"/>
    </source>
</evidence>
<comment type="catalytic activity">
    <reaction evidence="10 11 12">
        <text>L-threonyl-[protein] + FAD = FMN-L-threonyl-[protein] + AMP + H(+)</text>
        <dbReference type="Rhea" id="RHEA:36847"/>
        <dbReference type="Rhea" id="RHEA-COMP:11060"/>
        <dbReference type="Rhea" id="RHEA-COMP:11061"/>
        <dbReference type="ChEBI" id="CHEBI:15378"/>
        <dbReference type="ChEBI" id="CHEBI:30013"/>
        <dbReference type="ChEBI" id="CHEBI:57692"/>
        <dbReference type="ChEBI" id="CHEBI:74257"/>
        <dbReference type="ChEBI" id="CHEBI:456215"/>
        <dbReference type="EC" id="2.7.1.180"/>
    </reaction>
</comment>
<evidence type="ECO:0000256" key="5">
    <source>
        <dbReference type="ARBA" id="ARBA00022679"/>
    </source>
</evidence>
<organism evidence="13 14">
    <name type="scientific">Sphingobacterium tenebrionis</name>
    <dbReference type="NCBI Taxonomy" id="3111775"/>
    <lineage>
        <taxon>Bacteria</taxon>
        <taxon>Pseudomonadati</taxon>
        <taxon>Bacteroidota</taxon>
        <taxon>Sphingobacteriia</taxon>
        <taxon>Sphingobacteriales</taxon>
        <taxon>Sphingobacteriaceae</taxon>
        <taxon>Sphingobacterium</taxon>
    </lineage>
</organism>
<evidence type="ECO:0000256" key="11">
    <source>
        <dbReference type="PIRNR" id="PIRNR006268"/>
    </source>
</evidence>
<dbReference type="Gene3D" id="3.10.520.10">
    <property type="entry name" value="ApbE-like domains"/>
    <property type="match status" value="1"/>
</dbReference>
<dbReference type="PANTHER" id="PTHR30040">
    <property type="entry name" value="THIAMINE BIOSYNTHESIS LIPOPROTEIN APBE"/>
    <property type="match status" value="1"/>
</dbReference>
<dbReference type="GO" id="GO:0016740">
    <property type="term" value="F:transferase activity"/>
    <property type="evidence" value="ECO:0007669"/>
    <property type="project" value="UniProtKB-KW"/>
</dbReference>
<dbReference type="SUPFAM" id="SSF143631">
    <property type="entry name" value="ApbE-like"/>
    <property type="match status" value="1"/>
</dbReference>
<evidence type="ECO:0000256" key="6">
    <source>
        <dbReference type="ARBA" id="ARBA00022723"/>
    </source>
</evidence>
<keyword evidence="6 11" id="KW-0479">Metal-binding</keyword>
<keyword evidence="12" id="KW-1003">Cell membrane</keyword>
<accession>A0ABU8I800</accession>
<name>A0ABU8I800_9SPHI</name>
<dbReference type="RefSeq" id="WP_134776859.1">
    <property type="nucleotide sequence ID" value="NZ_JAYLLN010000030.1"/>
</dbReference>
<keyword evidence="14" id="KW-1185">Reference proteome</keyword>
<dbReference type="PIRSF" id="PIRSF006268">
    <property type="entry name" value="ApbE"/>
    <property type="match status" value="1"/>
</dbReference>
<reference evidence="13 14" key="1">
    <citation type="submission" date="2024-01" db="EMBL/GenBank/DDBJ databases">
        <title>Sphingobacterium tenebrionis sp. nov., a novel endophyte isolated from tenebrio molitor intestines.</title>
        <authorList>
            <person name="Zhang C."/>
        </authorList>
    </citation>
    <scope>NUCLEOTIDE SEQUENCE [LARGE SCALE GENOMIC DNA]</scope>
    <source>
        <strain evidence="13 14">PU5-4</strain>
    </source>
</reference>
<dbReference type="InterPro" id="IPR003374">
    <property type="entry name" value="ApbE-like_sf"/>
</dbReference>
<dbReference type="InterPro" id="IPR024932">
    <property type="entry name" value="ApbE"/>
</dbReference>
<keyword evidence="5 11" id="KW-0808">Transferase</keyword>
<dbReference type="PROSITE" id="PS51257">
    <property type="entry name" value="PROKAR_LIPOPROTEIN"/>
    <property type="match status" value="1"/>
</dbReference>
<keyword evidence="8 11" id="KW-0460">Magnesium</keyword>
<dbReference type="PANTHER" id="PTHR30040:SF2">
    <property type="entry name" value="FAD:PROTEIN FMN TRANSFERASE"/>
    <property type="match status" value="1"/>
</dbReference>
<comment type="caution">
    <text evidence="13">The sequence shown here is derived from an EMBL/GenBank/DDBJ whole genome shotgun (WGS) entry which is preliminary data.</text>
</comment>
<protein>
    <recommendedName>
        <fullName evidence="3 11">FAD:protein FMN transferase</fullName>
        <ecNumber evidence="2 11">2.7.1.180</ecNumber>
    </recommendedName>
    <alternativeName>
        <fullName evidence="9 11">Flavin transferase</fullName>
    </alternativeName>
</protein>
<evidence type="ECO:0000313" key="13">
    <source>
        <dbReference type="EMBL" id="MEI5985638.1"/>
    </source>
</evidence>
<comment type="similarity">
    <text evidence="11 12">Belongs to the ApbE family.</text>
</comment>